<dbReference type="InterPro" id="IPR048279">
    <property type="entry name" value="MdtK-like"/>
</dbReference>
<feature type="transmembrane region" description="Helical" evidence="13">
    <location>
        <begin position="391"/>
        <end position="412"/>
    </location>
</feature>
<keyword evidence="11 13" id="KW-0472">Membrane</keyword>
<dbReference type="EMBL" id="JAGGKG010000011">
    <property type="protein sequence ID" value="MBP1905936.1"/>
    <property type="molecule type" value="Genomic_DNA"/>
</dbReference>
<keyword evidence="15" id="KW-1185">Reference proteome</keyword>
<dbReference type="InterPro" id="IPR050222">
    <property type="entry name" value="MATE_MdtK"/>
</dbReference>
<keyword evidence="5" id="KW-0813">Transport</keyword>
<evidence type="ECO:0000256" key="2">
    <source>
        <dbReference type="ARBA" id="ARBA00004651"/>
    </source>
</evidence>
<keyword evidence="6" id="KW-0050">Antiport</keyword>
<dbReference type="InterPro" id="IPR018247">
    <property type="entry name" value="EF_Hand_1_Ca_BS"/>
</dbReference>
<evidence type="ECO:0000256" key="6">
    <source>
        <dbReference type="ARBA" id="ARBA00022449"/>
    </source>
</evidence>
<dbReference type="Proteomes" id="UP001519272">
    <property type="component" value="Unassembled WGS sequence"/>
</dbReference>
<evidence type="ECO:0000256" key="11">
    <source>
        <dbReference type="ARBA" id="ARBA00023136"/>
    </source>
</evidence>
<feature type="transmembrane region" description="Helical" evidence="13">
    <location>
        <begin position="129"/>
        <end position="150"/>
    </location>
</feature>
<dbReference type="Pfam" id="PF01554">
    <property type="entry name" value="MatE"/>
    <property type="match status" value="2"/>
</dbReference>
<keyword evidence="9 13" id="KW-1133">Transmembrane helix</keyword>
<evidence type="ECO:0000256" key="1">
    <source>
        <dbReference type="ARBA" id="ARBA00003408"/>
    </source>
</evidence>
<dbReference type="InterPro" id="IPR002528">
    <property type="entry name" value="MATE_fam"/>
</dbReference>
<dbReference type="RefSeq" id="WP_210089542.1">
    <property type="nucleotide sequence ID" value="NZ_JAGGKG010000011.1"/>
</dbReference>
<evidence type="ECO:0000256" key="10">
    <source>
        <dbReference type="ARBA" id="ARBA00023065"/>
    </source>
</evidence>
<evidence type="ECO:0000256" key="8">
    <source>
        <dbReference type="ARBA" id="ARBA00022692"/>
    </source>
</evidence>
<evidence type="ECO:0000256" key="7">
    <source>
        <dbReference type="ARBA" id="ARBA00022475"/>
    </source>
</evidence>
<comment type="subcellular location">
    <subcellularLocation>
        <location evidence="2">Cell membrane</location>
        <topology evidence="2">Multi-pass membrane protein</topology>
    </subcellularLocation>
</comment>
<feature type="transmembrane region" description="Helical" evidence="13">
    <location>
        <begin position="418"/>
        <end position="437"/>
    </location>
</feature>
<feature type="transmembrane region" description="Helical" evidence="13">
    <location>
        <begin position="54"/>
        <end position="79"/>
    </location>
</feature>
<accession>A0ABS4FTN7</accession>
<dbReference type="PROSITE" id="PS00018">
    <property type="entry name" value="EF_HAND_1"/>
    <property type="match status" value="1"/>
</dbReference>
<dbReference type="PANTHER" id="PTHR43298">
    <property type="entry name" value="MULTIDRUG RESISTANCE PROTEIN NORM-RELATED"/>
    <property type="match status" value="1"/>
</dbReference>
<keyword evidence="7" id="KW-1003">Cell membrane</keyword>
<feature type="transmembrane region" description="Helical" evidence="13">
    <location>
        <begin position="162"/>
        <end position="182"/>
    </location>
</feature>
<comment type="caution">
    <text evidence="14">The sequence shown here is derived from an EMBL/GenBank/DDBJ whole genome shotgun (WGS) entry which is preliminary data.</text>
</comment>
<organism evidence="14 15">
    <name type="scientific">Paenibacillus turicensis</name>
    <dbReference type="NCBI Taxonomy" id="160487"/>
    <lineage>
        <taxon>Bacteria</taxon>
        <taxon>Bacillati</taxon>
        <taxon>Bacillota</taxon>
        <taxon>Bacilli</taxon>
        <taxon>Bacillales</taxon>
        <taxon>Paenibacillaceae</taxon>
        <taxon>Paenibacillus</taxon>
    </lineage>
</organism>
<feature type="transmembrane region" description="Helical" evidence="13">
    <location>
        <begin position="287"/>
        <end position="308"/>
    </location>
</feature>
<evidence type="ECO:0000256" key="9">
    <source>
        <dbReference type="ARBA" id="ARBA00022989"/>
    </source>
</evidence>
<comment type="similarity">
    <text evidence="3">Belongs to the multi antimicrobial extrusion (MATE) (TC 2.A.66.1) family.</text>
</comment>
<feature type="transmembrane region" description="Helical" evidence="13">
    <location>
        <begin position="244"/>
        <end position="267"/>
    </location>
</feature>
<dbReference type="PANTHER" id="PTHR43298:SF2">
    <property type="entry name" value="FMN_FAD EXPORTER YEEO-RELATED"/>
    <property type="match status" value="1"/>
</dbReference>
<dbReference type="CDD" id="cd13131">
    <property type="entry name" value="MATE_NorM_like"/>
    <property type="match status" value="1"/>
</dbReference>
<keyword evidence="8 13" id="KW-0812">Transmembrane</keyword>
<protein>
    <recommendedName>
        <fullName evidence="4">Probable multidrug resistance protein NorM</fullName>
    </recommendedName>
    <alternativeName>
        <fullName evidence="12">Multidrug-efflux transporter</fullName>
    </alternativeName>
</protein>
<feature type="transmembrane region" description="Helical" evidence="13">
    <location>
        <begin position="91"/>
        <end position="117"/>
    </location>
</feature>
<comment type="function">
    <text evidence="1">Multidrug efflux pump.</text>
</comment>
<feature type="transmembrane region" description="Helical" evidence="13">
    <location>
        <begin position="194"/>
        <end position="215"/>
    </location>
</feature>
<evidence type="ECO:0000313" key="15">
    <source>
        <dbReference type="Proteomes" id="UP001519272"/>
    </source>
</evidence>
<evidence type="ECO:0000313" key="14">
    <source>
        <dbReference type="EMBL" id="MBP1905936.1"/>
    </source>
</evidence>
<sequence>MRQTYTLKQKYIQFLHIMIPIFITQTALSLMAFIDTSMSGHVSKEDMAGAAIGSSLWLPIQTGISGILMGITPIVAGYIGAKQREKVGYSVFQALWLAVGVSLSVLLVGIFTVSPILNYMGLDPKVHHIAYYFLTALAFGIFPLFGYTVLRSFIDALGQTKISMAITLLTLPLNVGAGYVLIFGHLGFPRLGGIGSGVATAFTYWCIFIIAIVIVHKHPACSSYGVFHKFYKLSLTKCKEIMKIGVPMGFAIFFETAIFAAITLLMSQFDTATIAANQAANNFSGTLYMFPLSICLSLTILVGYEVGASRHKDAKQYAKLGIFTAIGFSLVAALILLTFNYEVASIYSTELDVIDLIQHFLIYAIFFQISDAIATPTQGVLRGYQDVNSTFWITLVAYWIIGLPLGYVLANYTSNGPYGYWIGLITGLAIAAVFLLYRLKKIQRRTETENAPS</sequence>
<evidence type="ECO:0000256" key="13">
    <source>
        <dbReference type="SAM" id="Phobius"/>
    </source>
</evidence>
<keyword evidence="10" id="KW-0406">Ion transport</keyword>
<evidence type="ECO:0000256" key="5">
    <source>
        <dbReference type="ARBA" id="ARBA00022448"/>
    </source>
</evidence>
<dbReference type="PIRSF" id="PIRSF006603">
    <property type="entry name" value="DinF"/>
    <property type="match status" value="1"/>
</dbReference>
<proteinExistence type="inferred from homology"/>
<feature type="transmembrane region" description="Helical" evidence="13">
    <location>
        <begin position="353"/>
        <end position="370"/>
    </location>
</feature>
<name>A0ABS4FTN7_9BACL</name>
<evidence type="ECO:0000256" key="4">
    <source>
        <dbReference type="ARBA" id="ARBA00020268"/>
    </source>
</evidence>
<gene>
    <name evidence="14" type="ORF">J2Z32_002584</name>
</gene>
<feature type="transmembrane region" description="Helical" evidence="13">
    <location>
        <begin position="320"/>
        <end position="341"/>
    </location>
</feature>
<reference evidence="14 15" key="1">
    <citation type="submission" date="2021-03" db="EMBL/GenBank/DDBJ databases">
        <title>Genomic Encyclopedia of Type Strains, Phase IV (KMG-IV): sequencing the most valuable type-strain genomes for metagenomic binning, comparative biology and taxonomic classification.</title>
        <authorList>
            <person name="Goeker M."/>
        </authorList>
    </citation>
    <scope>NUCLEOTIDE SEQUENCE [LARGE SCALE GENOMIC DNA]</scope>
    <source>
        <strain evidence="14 15">DSM 14349</strain>
    </source>
</reference>
<feature type="transmembrane region" description="Helical" evidence="13">
    <location>
        <begin position="12"/>
        <end position="34"/>
    </location>
</feature>
<dbReference type="NCBIfam" id="TIGR00797">
    <property type="entry name" value="matE"/>
    <property type="match status" value="1"/>
</dbReference>
<evidence type="ECO:0000256" key="12">
    <source>
        <dbReference type="ARBA" id="ARBA00031636"/>
    </source>
</evidence>
<evidence type="ECO:0000256" key="3">
    <source>
        <dbReference type="ARBA" id="ARBA00010199"/>
    </source>
</evidence>